<dbReference type="AlphaFoldDB" id="A0A3Q7IEH0"/>
<evidence type="ECO:0000259" key="1">
    <source>
        <dbReference type="Pfam" id="PF07002"/>
    </source>
</evidence>
<dbReference type="GO" id="GO:0005544">
    <property type="term" value="F:calcium-dependent phospholipid binding"/>
    <property type="evidence" value="ECO:0007669"/>
    <property type="project" value="InterPro"/>
</dbReference>
<proteinExistence type="predicted"/>
<accession>A0A3Q7IEH0</accession>
<evidence type="ECO:0000313" key="3">
    <source>
        <dbReference type="Proteomes" id="UP000004994"/>
    </source>
</evidence>
<dbReference type="Proteomes" id="UP000004994">
    <property type="component" value="Chromosome 10"/>
</dbReference>
<feature type="domain" description="Copine C-terminal" evidence="1">
    <location>
        <begin position="51"/>
        <end position="115"/>
    </location>
</feature>
<dbReference type="PaxDb" id="4081-Solyc10g045520.1.1"/>
<dbReference type="EnsemblPlants" id="Solyc10g045520.2.1">
    <property type="protein sequence ID" value="Solyc10g045520.2.1"/>
    <property type="gene ID" value="Solyc10g045520.2"/>
</dbReference>
<reference evidence="2" key="2">
    <citation type="submission" date="2019-01" db="UniProtKB">
        <authorList>
            <consortium name="EnsemblPlants"/>
        </authorList>
    </citation>
    <scope>IDENTIFICATION</scope>
    <source>
        <strain evidence="2">cv. Heinz 1706</strain>
    </source>
</reference>
<reference evidence="2" key="1">
    <citation type="journal article" date="2012" name="Nature">
        <title>The tomato genome sequence provides insights into fleshy fruit evolution.</title>
        <authorList>
            <consortium name="Tomato Genome Consortium"/>
        </authorList>
    </citation>
    <scope>NUCLEOTIDE SEQUENCE [LARGE SCALE GENOMIC DNA]</scope>
    <source>
        <strain evidence="2">cv. Heinz 1706</strain>
    </source>
</reference>
<dbReference type="PANTHER" id="PTHR10857:SF120">
    <property type="entry name" value="PROTEIN BONZAI 3"/>
    <property type="match status" value="1"/>
</dbReference>
<dbReference type="InterPro" id="IPR045052">
    <property type="entry name" value="Copine"/>
</dbReference>
<evidence type="ECO:0000313" key="2">
    <source>
        <dbReference type="EnsemblPlants" id="Solyc10g045520.2.1"/>
    </source>
</evidence>
<dbReference type="PANTHER" id="PTHR10857">
    <property type="entry name" value="COPINE"/>
    <property type="match status" value="1"/>
</dbReference>
<dbReference type="Pfam" id="PF07002">
    <property type="entry name" value="Copine"/>
    <property type="match status" value="1"/>
</dbReference>
<dbReference type="InParanoid" id="A0A3Q7IEH0"/>
<name>A0A3Q7IEH0_SOLLC</name>
<organism evidence="2">
    <name type="scientific">Solanum lycopersicum</name>
    <name type="common">Tomato</name>
    <name type="synonym">Lycopersicon esculentum</name>
    <dbReference type="NCBI Taxonomy" id="4081"/>
    <lineage>
        <taxon>Eukaryota</taxon>
        <taxon>Viridiplantae</taxon>
        <taxon>Streptophyta</taxon>
        <taxon>Embryophyta</taxon>
        <taxon>Tracheophyta</taxon>
        <taxon>Spermatophyta</taxon>
        <taxon>Magnoliopsida</taxon>
        <taxon>eudicotyledons</taxon>
        <taxon>Gunneridae</taxon>
        <taxon>Pentapetalae</taxon>
        <taxon>asterids</taxon>
        <taxon>lamiids</taxon>
        <taxon>Solanales</taxon>
        <taxon>Solanaceae</taxon>
        <taxon>Solanoideae</taxon>
        <taxon>Solaneae</taxon>
        <taxon>Solanum</taxon>
        <taxon>Solanum subgen. Lycopersicon</taxon>
    </lineage>
</organism>
<sequence>LLKGQLFVEGYAEKQFYSFLDYISNGFELSFMMHLNMQCLASNGDPRSPDSLHYIDPSGRLNAYQRAIMEVGDVIQFYDSDKCFPTCGFGGRAYGGTVSYCFNLSWKHGAVEVFGNQLCYLEMFICYISRVLFICTWA</sequence>
<protein>
    <recommendedName>
        <fullName evidence="1">Copine C-terminal domain-containing protein</fullName>
    </recommendedName>
</protein>
<dbReference type="Gramene" id="Solyc10g045520.2.1">
    <property type="protein sequence ID" value="Solyc10g045520.2.1"/>
    <property type="gene ID" value="Solyc10g045520.2"/>
</dbReference>
<dbReference type="InterPro" id="IPR010734">
    <property type="entry name" value="Copine_C"/>
</dbReference>
<keyword evidence="3" id="KW-1185">Reference proteome</keyword>